<proteinExistence type="predicted"/>
<accession>A0A3A1QS70</accession>
<organism evidence="1 2">
    <name type="scientific">Bacillus salacetis</name>
    <dbReference type="NCBI Taxonomy" id="2315464"/>
    <lineage>
        <taxon>Bacteria</taxon>
        <taxon>Bacillati</taxon>
        <taxon>Bacillota</taxon>
        <taxon>Bacilli</taxon>
        <taxon>Bacillales</taxon>
        <taxon>Bacillaceae</taxon>
        <taxon>Bacillus</taxon>
    </lineage>
</organism>
<keyword evidence="2" id="KW-1185">Reference proteome</keyword>
<protein>
    <submittedName>
        <fullName evidence="1">Uncharacterized protein</fullName>
    </submittedName>
</protein>
<gene>
    <name evidence="1" type="ORF">D3H55_17915</name>
</gene>
<sequence length="63" mass="7337">MPHIMDRLYEGKNPPCRSIFLFNQKKTEAKRVDYEFSFLIKASMRVNYAKKSGVLTHAKQGIC</sequence>
<dbReference type="EMBL" id="QXIR01000029">
    <property type="protein sequence ID" value="RIW29872.1"/>
    <property type="molecule type" value="Genomic_DNA"/>
</dbReference>
<dbReference type="AlphaFoldDB" id="A0A3A1QS70"/>
<dbReference type="Proteomes" id="UP000265801">
    <property type="component" value="Unassembled WGS sequence"/>
</dbReference>
<evidence type="ECO:0000313" key="2">
    <source>
        <dbReference type="Proteomes" id="UP000265801"/>
    </source>
</evidence>
<evidence type="ECO:0000313" key="1">
    <source>
        <dbReference type="EMBL" id="RIW29872.1"/>
    </source>
</evidence>
<reference evidence="1 2" key="1">
    <citation type="submission" date="2018-09" db="EMBL/GenBank/DDBJ databases">
        <title>Bacillus saliacetes sp. nov., isolated from Thai shrimp paste (Ka-pi).</title>
        <authorList>
            <person name="Daroonpunt R."/>
            <person name="Tanasupawat S."/>
            <person name="Yiamsombut S."/>
        </authorList>
    </citation>
    <scope>NUCLEOTIDE SEQUENCE [LARGE SCALE GENOMIC DNA]</scope>
    <source>
        <strain evidence="1 2">SKP7-4</strain>
    </source>
</reference>
<name>A0A3A1QS70_9BACI</name>
<comment type="caution">
    <text evidence="1">The sequence shown here is derived from an EMBL/GenBank/DDBJ whole genome shotgun (WGS) entry which is preliminary data.</text>
</comment>